<dbReference type="EMBL" id="FOMX01000004">
    <property type="protein sequence ID" value="SFD75755.1"/>
    <property type="molecule type" value="Genomic_DNA"/>
</dbReference>
<reference evidence="3" key="1">
    <citation type="submission" date="2016-10" db="EMBL/GenBank/DDBJ databases">
        <authorList>
            <person name="Varghese N."/>
            <person name="Submissions S."/>
        </authorList>
    </citation>
    <scope>NUCLEOTIDE SEQUENCE [LARGE SCALE GENOMIC DNA]</scope>
    <source>
        <strain evidence="3">ATCC 25963</strain>
    </source>
</reference>
<accession>A0A1I1UYW7</accession>
<evidence type="ECO:0000256" key="1">
    <source>
        <dbReference type="SAM" id="MobiDB-lite"/>
    </source>
</evidence>
<organism evidence="2 3">
    <name type="scientific">Nannocystis exedens</name>
    <dbReference type="NCBI Taxonomy" id="54"/>
    <lineage>
        <taxon>Bacteria</taxon>
        <taxon>Pseudomonadati</taxon>
        <taxon>Myxococcota</taxon>
        <taxon>Polyangia</taxon>
        <taxon>Nannocystales</taxon>
        <taxon>Nannocystaceae</taxon>
        <taxon>Nannocystis</taxon>
    </lineage>
</organism>
<name>A0A1I1UYW7_9BACT</name>
<protein>
    <submittedName>
        <fullName evidence="2">Uncharacterized protein</fullName>
    </submittedName>
</protein>
<feature type="region of interest" description="Disordered" evidence="1">
    <location>
        <begin position="57"/>
        <end position="122"/>
    </location>
</feature>
<proteinExistence type="predicted"/>
<sequence>MSFGTCEVAVRARASDTFVVPIRNHRPLVRSPMRLYSAAMRFDRLLLLALLGMGPACGSDKGESTESETSDATTEPGTTTSSETDTGETTATEPGTTGAPTTGETTTTTDATTTDDTTGGGFPDELAMGCGFTRPCDDVVLRCGNDGWSEQCTEPYSAETQCALEKLAAGEGFPLRYDLNGFNGEEEWYDLVFDGEGGALRQNWLEDPGTLEEAPVGPVERCVLKPAQFFADCLAVAPDDPSHAECMLWSAWFESCEAEPDPVCPPI</sequence>
<feature type="compositionally biased region" description="Low complexity" evidence="1">
    <location>
        <begin position="70"/>
        <end position="117"/>
    </location>
</feature>
<evidence type="ECO:0000313" key="3">
    <source>
        <dbReference type="Proteomes" id="UP000199400"/>
    </source>
</evidence>
<evidence type="ECO:0000313" key="2">
    <source>
        <dbReference type="EMBL" id="SFD75755.1"/>
    </source>
</evidence>
<keyword evidence="3" id="KW-1185">Reference proteome</keyword>
<dbReference type="Proteomes" id="UP000199400">
    <property type="component" value="Unassembled WGS sequence"/>
</dbReference>
<dbReference type="AlphaFoldDB" id="A0A1I1UYW7"/>
<gene>
    <name evidence="2" type="ORF">SAMN02745121_01403</name>
</gene>